<keyword evidence="3" id="KW-1185">Reference proteome</keyword>
<gene>
    <name evidence="2" type="ORF">CHR53_27075</name>
</gene>
<protein>
    <recommendedName>
        <fullName evidence="1">NERD domain-containing protein</fullName>
    </recommendedName>
</protein>
<dbReference type="OrthoDB" id="569879at2"/>
<evidence type="ECO:0000259" key="1">
    <source>
        <dbReference type="PROSITE" id="PS50965"/>
    </source>
</evidence>
<evidence type="ECO:0000313" key="2">
    <source>
        <dbReference type="EMBL" id="AZU64601.1"/>
    </source>
</evidence>
<name>A0A3T0I5J8_9BACI</name>
<dbReference type="RefSeq" id="WP_127489403.1">
    <property type="nucleotide sequence ID" value="NZ_CP022572.1"/>
</dbReference>
<proteinExistence type="predicted"/>
<dbReference type="AlphaFoldDB" id="A0A3T0I5J8"/>
<organism evidence="2 3">
    <name type="scientific">Neobacillus mesonae</name>
    <dbReference type="NCBI Taxonomy" id="1193713"/>
    <lineage>
        <taxon>Bacteria</taxon>
        <taxon>Bacillati</taxon>
        <taxon>Bacillota</taxon>
        <taxon>Bacilli</taxon>
        <taxon>Bacillales</taxon>
        <taxon>Bacillaceae</taxon>
        <taxon>Neobacillus</taxon>
    </lineage>
</organism>
<dbReference type="Proteomes" id="UP000282892">
    <property type="component" value="Chromosome"/>
</dbReference>
<accession>A0A3T0I5J8</accession>
<dbReference type="KEGG" id="nmk:CHR53_27075"/>
<dbReference type="InterPro" id="IPR011528">
    <property type="entry name" value="NERD"/>
</dbReference>
<dbReference type="Pfam" id="PF08378">
    <property type="entry name" value="NERD"/>
    <property type="match status" value="1"/>
</dbReference>
<dbReference type="EMBL" id="CP022572">
    <property type="protein sequence ID" value="AZU64601.1"/>
    <property type="molecule type" value="Genomic_DNA"/>
</dbReference>
<evidence type="ECO:0000313" key="3">
    <source>
        <dbReference type="Proteomes" id="UP000282892"/>
    </source>
</evidence>
<feature type="domain" description="NERD" evidence="1">
    <location>
        <begin position="41"/>
        <end position="156"/>
    </location>
</feature>
<dbReference type="PROSITE" id="PS50965">
    <property type="entry name" value="NERD"/>
    <property type="match status" value="1"/>
</dbReference>
<reference evidence="2 3" key="1">
    <citation type="submission" date="2017-07" db="EMBL/GenBank/DDBJ databases">
        <title>The complete genome sequence of Bacillus mesonae strain H20-5, an efficient strain improving plant abiotic stress resistance.</title>
        <authorList>
            <person name="Kim S.Y."/>
            <person name="Song H."/>
            <person name="Sang M.K."/>
            <person name="Weon H.-Y."/>
            <person name="Song J."/>
        </authorList>
    </citation>
    <scope>NUCLEOTIDE SEQUENCE [LARGE SCALE GENOMIC DNA]</scope>
    <source>
        <strain evidence="2 3">H20-5</strain>
    </source>
</reference>
<sequence length="337" mass="39317">MILKKLEIPIQAIQCIALLWRLPTHHFLRSIIEKDLKSWLKGYYGEKECSYYLSLLSEERFLIFHGLRLKDKKPFQMDLLILCRSFALIAEVKNYSGKLKFQKESNHVTKEYNQQEEGVSNPIAQVKRHHMQFLNWLRKSNISIPVESIVIISKTSTKIETAPNNMQIFNDLIYAESLIDKLQKLELKYTTPHISKKKLEQLGELLLKEHLPYIPNILRYYNLSPEDIRNGVQCPLCHNFPMVYRSASWQCPRCLYISKTAHIKGVDDFFILISPTMTRKQFKVFLQIPKDSTAKNMLKTLNLPSTGSKRGTKYSLPNNCILSSPNENDMKKGDFFK</sequence>